<evidence type="ECO:0000256" key="12">
    <source>
        <dbReference type="SAM" id="MobiDB-lite"/>
    </source>
</evidence>
<dbReference type="Gene3D" id="2.30.42.10">
    <property type="match status" value="2"/>
</dbReference>
<evidence type="ECO:0000256" key="1">
    <source>
        <dbReference type="ARBA" id="ARBA00001947"/>
    </source>
</evidence>
<dbReference type="RefSeq" id="WP_211427852.1">
    <property type="nucleotide sequence ID" value="NZ_CP072648.1"/>
</dbReference>
<keyword evidence="4" id="KW-0645">Protease</keyword>
<evidence type="ECO:0000256" key="4">
    <source>
        <dbReference type="ARBA" id="ARBA00022670"/>
    </source>
</evidence>
<dbReference type="SUPFAM" id="SSF50156">
    <property type="entry name" value="PDZ domain-like"/>
    <property type="match status" value="2"/>
</dbReference>
<keyword evidence="10 11" id="KW-0472">Membrane</keyword>
<comment type="similarity">
    <text evidence="3 11">Belongs to the peptidase M50B family.</text>
</comment>
<dbReference type="InterPro" id="IPR041489">
    <property type="entry name" value="PDZ_6"/>
</dbReference>
<dbReference type="InterPro" id="IPR004387">
    <property type="entry name" value="Pept_M50_Zn"/>
</dbReference>
<dbReference type="GO" id="GO:0008237">
    <property type="term" value="F:metallopeptidase activity"/>
    <property type="evidence" value="ECO:0007669"/>
    <property type="project" value="UniProtKB-KW"/>
</dbReference>
<dbReference type="PROSITE" id="PS50106">
    <property type="entry name" value="PDZ"/>
    <property type="match status" value="1"/>
</dbReference>
<dbReference type="PANTHER" id="PTHR42837:SF2">
    <property type="entry name" value="MEMBRANE METALLOPROTEASE ARASP2, CHLOROPLASTIC-RELATED"/>
    <property type="match status" value="1"/>
</dbReference>
<keyword evidence="11" id="KW-0479">Metal-binding</keyword>
<keyword evidence="15" id="KW-1185">Reference proteome</keyword>
<dbReference type="EC" id="3.4.24.-" evidence="11"/>
<feature type="transmembrane region" description="Helical" evidence="11">
    <location>
        <begin position="415"/>
        <end position="434"/>
    </location>
</feature>
<dbReference type="InterPro" id="IPR001478">
    <property type="entry name" value="PDZ"/>
</dbReference>
<accession>A0ABX8B4R1</accession>
<evidence type="ECO:0000256" key="7">
    <source>
        <dbReference type="ARBA" id="ARBA00022833"/>
    </source>
</evidence>
<feature type="transmembrane region" description="Helical" evidence="11">
    <location>
        <begin position="446"/>
        <end position="466"/>
    </location>
</feature>
<feature type="compositionally biased region" description="Pro residues" evidence="12">
    <location>
        <begin position="474"/>
        <end position="487"/>
    </location>
</feature>
<reference evidence="14 15" key="1">
    <citation type="submission" date="2021-03" db="EMBL/GenBank/DDBJ databases">
        <title>Genomic and phenotypic characterization of Chloracidobacterium isolates provides evidence for multiple species.</title>
        <authorList>
            <person name="Saini M.K."/>
            <person name="Costas A.M.G."/>
            <person name="Tank M."/>
            <person name="Bryant D.A."/>
        </authorList>
    </citation>
    <scope>NUCLEOTIDE SEQUENCE [LARGE SCALE GENOMIC DNA]</scope>
    <source>
        <strain evidence="14 15">BV2-C</strain>
    </source>
</reference>
<evidence type="ECO:0000256" key="5">
    <source>
        <dbReference type="ARBA" id="ARBA00022692"/>
    </source>
</evidence>
<evidence type="ECO:0000256" key="8">
    <source>
        <dbReference type="ARBA" id="ARBA00022989"/>
    </source>
</evidence>
<feature type="domain" description="PDZ" evidence="13">
    <location>
        <begin position="240"/>
        <end position="306"/>
    </location>
</feature>
<keyword evidence="5 11" id="KW-0812">Transmembrane</keyword>
<dbReference type="InterPro" id="IPR008915">
    <property type="entry name" value="Peptidase_M50"/>
</dbReference>
<evidence type="ECO:0000313" key="14">
    <source>
        <dbReference type="EMBL" id="QUW01961.1"/>
    </source>
</evidence>
<evidence type="ECO:0000259" key="13">
    <source>
        <dbReference type="PROSITE" id="PS50106"/>
    </source>
</evidence>
<evidence type="ECO:0000256" key="6">
    <source>
        <dbReference type="ARBA" id="ARBA00022801"/>
    </source>
</evidence>
<feature type="transmembrane region" description="Helical" evidence="11">
    <location>
        <begin position="113"/>
        <end position="139"/>
    </location>
</feature>
<sequence length="494" mass="53988">MITVIAALWFGASWLTSEALVTLTAFFVVLGTTVVIHEFGHFAAAKWLGMKVEIFSVGFGTRLFGFKWKETDYRLSLIPLGGYVKITGMDPEEEAAQQRHPDAYLMRPKWHQFLVLVAGPAMNIALALAIPFTIGLFFFKAPAYLSQPAVVGAVPLGSAAEEAGIQPNDRIVKFAGIESPTWSQVRDYTAINDSKPVPVTIERNGQRLDLTLVPKPRQHAGNTVGEAGLLPRDIPTALPVVANVQPDSPAAQAGLQPQDKLLTFDGRPIPNFDWFKQSLQAYENRQATLTVERQGQEVELSLTPKRIDGEIRIGFVPVPPPPLALTKERKSLLGAAQHAINENIRFIVLTGEAFRQIFRGERKVSDTLAGPIGIAKASGDAVKFGGIEGLFFIMGLLSLNLGIFNLLPIPVLDGGHIFLLTLDAMAGWVGWRLTDDIKQRFNQAGFAVLMLLMVFVMFNDVTRFWWKPGAVEPPPPPAAEKPAPAPLTPGAHRV</sequence>
<evidence type="ECO:0000313" key="15">
    <source>
        <dbReference type="Proteomes" id="UP000676506"/>
    </source>
</evidence>
<feature type="region of interest" description="Disordered" evidence="12">
    <location>
        <begin position="474"/>
        <end position="494"/>
    </location>
</feature>
<proteinExistence type="inferred from homology"/>
<evidence type="ECO:0000256" key="3">
    <source>
        <dbReference type="ARBA" id="ARBA00007931"/>
    </source>
</evidence>
<dbReference type="NCBIfam" id="TIGR00054">
    <property type="entry name" value="RIP metalloprotease RseP"/>
    <property type="match status" value="1"/>
</dbReference>
<keyword evidence="8 11" id="KW-1133">Transmembrane helix</keyword>
<dbReference type="SMART" id="SM00228">
    <property type="entry name" value="PDZ"/>
    <property type="match status" value="2"/>
</dbReference>
<dbReference type="Pfam" id="PF17820">
    <property type="entry name" value="PDZ_6"/>
    <property type="match status" value="2"/>
</dbReference>
<name>A0ABX8B4R1_9BACT</name>
<evidence type="ECO:0000256" key="11">
    <source>
        <dbReference type="RuleBase" id="RU362031"/>
    </source>
</evidence>
<dbReference type="Proteomes" id="UP000676506">
    <property type="component" value="Chromosome 1"/>
</dbReference>
<evidence type="ECO:0000256" key="2">
    <source>
        <dbReference type="ARBA" id="ARBA00004141"/>
    </source>
</evidence>
<dbReference type="CDD" id="cd06163">
    <property type="entry name" value="S2P-M50_PDZ_RseP-like"/>
    <property type="match status" value="1"/>
</dbReference>
<comment type="subcellular location">
    <subcellularLocation>
        <location evidence="2">Membrane</location>
        <topology evidence="2">Multi-pass membrane protein</topology>
    </subcellularLocation>
</comment>
<dbReference type="PANTHER" id="PTHR42837">
    <property type="entry name" value="REGULATOR OF SIGMA-E PROTEASE RSEP"/>
    <property type="match status" value="1"/>
</dbReference>
<evidence type="ECO:0000256" key="10">
    <source>
        <dbReference type="ARBA" id="ARBA00023136"/>
    </source>
</evidence>
<keyword evidence="7 11" id="KW-0862">Zinc</keyword>
<dbReference type="EMBL" id="CP072648">
    <property type="protein sequence ID" value="QUW01961.1"/>
    <property type="molecule type" value="Genomic_DNA"/>
</dbReference>
<dbReference type="CDD" id="cd23081">
    <property type="entry name" value="cpPDZ_EcRseP-like"/>
    <property type="match status" value="2"/>
</dbReference>
<evidence type="ECO:0000256" key="9">
    <source>
        <dbReference type="ARBA" id="ARBA00023049"/>
    </source>
</evidence>
<dbReference type="Pfam" id="PF02163">
    <property type="entry name" value="Peptidase_M50"/>
    <property type="match status" value="1"/>
</dbReference>
<keyword evidence="6 11" id="KW-0378">Hydrolase</keyword>
<comment type="cofactor">
    <cofactor evidence="1 11">
        <name>Zn(2+)</name>
        <dbReference type="ChEBI" id="CHEBI:29105"/>
    </cofactor>
</comment>
<protein>
    <recommendedName>
        <fullName evidence="11">Zinc metalloprotease</fullName>
        <ecNumber evidence="11">3.4.24.-</ecNumber>
    </recommendedName>
</protein>
<dbReference type="InterPro" id="IPR036034">
    <property type="entry name" value="PDZ_sf"/>
</dbReference>
<gene>
    <name evidence="14" type="primary">rseP</name>
    <name evidence="14" type="ORF">J8C06_06160</name>
</gene>
<organism evidence="14 15">
    <name type="scientific">Chloracidobacterium validum</name>
    <dbReference type="NCBI Taxonomy" id="2821543"/>
    <lineage>
        <taxon>Bacteria</taxon>
        <taxon>Pseudomonadati</taxon>
        <taxon>Acidobacteriota</taxon>
        <taxon>Terriglobia</taxon>
        <taxon>Terriglobales</taxon>
        <taxon>Acidobacteriaceae</taxon>
        <taxon>Chloracidobacterium</taxon>
    </lineage>
</organism>
<keyword evidence="9 11" id="KW-0482">Metalloprotease</keyword>